<dbReference type="Gene3D" id="3.30.470.20">
    <property type="entry name" value="ATP-grasp fold, B domain"/>
    <property type="match status" value="1"/>
</dbReference>
<evidence type="ECO:0000313" key="4">
    <source>
        <dbReference type="Proteomes" id="UP001649381"/>
    </source>
</evidence>
<keyword evidence="1" id="KW-0547">Nucleotide-binding</keyword>
<feature type="domain" description="ATP-grasp" evidence="2">
    <location>
        <begin position="143"/>
        <end position="334"/>
    </location>
</feature>
<accession>A0ABS9GYS8</accession>
<evidence type="ECO:0000256" key="1">
    <source>
        <dbReference type="PROSITE-ProRule" id="PRU00409"/>
    </source>
</evidence>
<comment type="caution">
    <text evidence="3">The sequence shown here is derived from an EMBL/GenBank/DDBJ whole genome shotgun (WGS) entry which is preliminary data.</text>
</comment>
<evidence type="ECO:0000259" key="2">
    <source>
        <dbReference type="PROSITE" id="PS50975"/>
    </source>
</evidence>
<organism evidence="3 4">
    <name type="scientific">Pseudalkalibacillus berkeleyi</name>
    <dbReference type="NCBI Taxonomy" id="1069813"/>
    <lineage>
        <taxon>Bacteria</taxon>
        <taxon>Bacillati</taxon>
        <taxon>Bacillota</taxon>
        <taxon>Bacilli</taxon>
        <taxon>Bacillales</taxon>
        <taxon>Fictibacillaceae</taxon>
        <taxon>Pseudalkalibacillus</taxon>
    </lineage>
</organism>
<gene>
    <name evidence="3" type="ORF">L2716_03590</name>
</gene>
<dbReference type="PROSITE" id="PS50975">
    <property type="entry name" value="ATP_GRASP"/>
    <property type="match status" value="1"/>
</dbReference>
<dbReference type="SUPFAM" id="SSF56059">
    <property type="entry name" value="Glutathione synthetase ATP-binding domain-like"/>
    <property type="match status" value="1"/>
</dbReference>
<dbReference type="EMBL" id="JAKIJS010000001">
    <property type="protein sequence ID" value="MCF6136799.1"/>
    <property type="molecule type" value="Genomic_DNA"/>
</dbReference>
<dbReference type="Proteomes" id="UP001649381">
    <property type="component" value="Unassembled WGS sequence"/>
</dbReference>
<proteinExistence type="predicted"/>
<protein>
    <recommendedName>
        <fullName evidence="2">ATP-grasp domain-containing protein</fullName>
    </recommendedName>
</protein>
<dbReference type="RefSeq" id="WP_236331860.1">
    <property type="nucleotide sequence ID" value="NZ_JAKIJS010000001.1"/>
</dbReference>
<keyword evidence="4" id="KW-1185">Reference proteome</keyword>
<sequence>MTAMIHYNANDLKKELLEDTQISEQRPVLICNAHITGLAVARGLGRKGVPVIALDREDRGLAFSSKYVKHRGVCPNPVVAEKAFIQYLMDIGPAFSQKCVLIPSMDEWALSFAKYADQLSEYYIWPFSSYETIEQILDKSQLYERANELGVPVPGYSKLTDSNIHELPNQLSFPMVLKPINKRAFYDAFQEGLFIASDQKEYVEMTKKAKEAGLDLIAQEFVDVQRDGYVTIAVYMDGEQNLRGALAGRRLEIYPPRSGTTCLVESIQAPELTDRAVAVLKDFSYEGIAECEFLYDEKDGEYKLLDINTRPWKWIGLPIHCGVNLPHLLYSYVNGEPYSNLNPKNGVKWIYTNDYKKLKEEKQGLYDGDILEKEEWLEILLNQTDESSKVITAVESQDDPEPAYRLLQNSFSKRSYYCPC</sequence>
<name>A0ABS9GYS8_9BACL</name>
<dbReference type="InterPro" id="IPR011761">
    <property type="entry name" value="ATP-grasp"/>
</dbReference>
<keyword evidence="1" id="KW-0067">ATP-binding</keyword>
<reference evidence="3 4" key="1">
    <citation type="submission" date="2022-01" db="EMBL/GenBank/DDBJ databases">
        <title>Alkalihalobacillus sp. EGI L200015, a novel bacterium isolated from a salt lake sediment.</title>
        <authorList>
            <person name="Gao L."/>
            <person name="Fang B.-Z."/>
            <person name="Li W.-J."/>
        </authorList>
    </citation>
    <scope>NUCLEOTIDE SEQUENCE [LARGE SCALE GENOMIC DNA]</scope>
    <source>
        <strain evidence="3 4">KCTC 12718</strain>
    </source>
</reference>
<evidence type="ECO:0000313" key="3">
    <source>
        <dbReference type="EMBL" id="MCF6136799.1"/>
    </source>
</evidence>